<dbReference type="EMBL" id="JBHUCP010000004">
    <property type="protein sequence ID" value="MFD1529177.1"/>
    <property type="molecule type" value="Genomic_DNA"/>
</dbReference>
<keyword evidence="2" id="KW-1185">Reference proteome</keyword>
<proteinExistence type="predicted"/>
<gene>
    <name evidence="1" type="ORF">ACFSCY_06965</name>
</gene>
<sequence>GGVAIGRTTAPPVVAAAPAPSADAMVLTGGGDPGVSMTATVSPAAGWVRLRATVVGVPAGERCRLVVVAADGRREVAGSWLVSPTGWRDGVTLDGSALVAPDQVTAVVVENEAGHEFAVAQT</sequence>
<protein>
    <submittedName>
        <fullName evidence="1">Anti-sigma factor</fullName>
    </submittedName>
</protein>
<reference evidence="2" key="1">
    <citation type="journal article" date="2019" name="Int. J. Syst. Evol. Microbiol.">
        <title>The Global Catalogue of Microorganisms (GCM) 10K type strain sequencing project: providing services to taxonomists for standard genome sequencing and annotation.</title>
        <authorList>
            <consortium name="The Broad Institute Genomics Platform"/>
            <consortium name="The Broad Institute Genome Sequencing Center for Infectious Disease"/>
            <person name="Wu L."/>
            <person name="Ma J."/>
        </authorList>
    </citation>
    <scope>NUCLEOTIDE SEQUENCE [LARGE SCALE GENOMIC DNA]</scope>
    <source>
        <strain evidence="2">JCM 12165</strain>
    </source>
</reference>
<dbReference type="Proteomes" id="UP001597145">
    <property type="component" value="Unassembled WGS sequence"/>
</dbReference>
<feature type="non-terminal residue" evidence="1">
    <location>
        <position position="1"/>
    </location>
</feature>
<comment type="caution">
    <text evidence="1">The sequence shown here is derived from an EMBL/GenBank/DDBJ whole genome shotgun (WGS) entry which is preliminary data.</text>
</comment>
<evidence type="ECO:0000313" key="2">
    <source>
        <dbReference type="Proteomes" id="UP001597145"/>
    </source>
</evidence>
<accession>A0ABW4FJK9</accession>
<name>A0ABW4FJK9_9PSEU</name>
<organism evidence="1 2">
    <name type="scientific">Pseudonocardia aurantiaca</name>
    <dbReference type="NCBI Taxonomy" id="75290"/>
    <lineage>
        <taxon>Bacteria</taxon>
        <taxon>Bacillati</taxon>
        <taxon>Actinomycetota</taxon>
        <taxon>Actinomycetes</taxon>
        <taxon>Pseudonocardiales</taxon>
        <taxon>Pseudonocardiaceae</taxon>
        <taxon>Pseudonocardia</taxon>
    </lineage>
</organism>
<evidence type="ECO:0000313" key="1">
    <source>
        <dbReference type="EMBL" id="MFD1529177.1"/>
    </source>
</evidence>